<gene>
    <name evidence="1" type="ORF">CR513_26258</name>
</gene>
<organism evidence="1 2">
    <name type="scientific">Mucuna pruriens</name>
    <name type="common">Velvet bean</name>
    <name type="synonym">Dolichos pruriens</name>
    <dbReference type="NCBI Taxonomy" id="157652"/>
    <lineage>
        <taxon>Eukaryota</taxon>
        <taxon>Viridiplantae</taxon>
        <taxon>Streptophyta</taxon>
        <taxon>Embryophyta</taxon>
        <taxon>Tracheophyta</taxon>
        <taxon>Spermatophyta</taxon>
        <taxon>Magnoliopsida</taxon>
        <taxon>eudicotyledons</taxon>
        <taxon>Gunneridae</taxon>
        <taxon>Pentapetalae</taxon>
        <taxon>rosids</taxon>
        <taxon>fabids</taxon>
        <taxon>Fabales</taxon>
        <taxon>Fabaceae</taxon>
        <taxon>Papilionoideae</taxon>
        <taxon>50 kb inversion clade</taxon>
        <taxon>NPAAA clade</taxon>
        <taxon>indigoferoid/millettioid clade</taxon>
        <taxon>Phaseoleae</taxon>
        <taxon>Mucuna</taxon>
    </lineage>
</organism>
<dbReference type="AlphaFoldDB" id="A0A371GMD4"/>
<protein>
    <submittedName>
        <fullName evidence="1">Uncharacterized protein</fullName>
    </submittedName>
</protein>
<sequence>MVMSINEEDLLQDPELGNFLYKRGMMGTFIRKEFSVEFPDSPKGRRNIVQRRGTLIVKIEQLNRPALSSLRIFVFLKTLVVTLDSVFFSSKGTQMSKFFANFIAATVAIVTGRNTMIKLQKKEMTIEPKEGKRASLPIRVRVPELKPLKRFDSLLKGCQRLNFNNRFGKILDLMEVQPRALSALA</sequence>
<feature type="non-terminal residue" evidence="1">
    <location>
        <position position="1"/>
    </location>
</feature>
<dbReference type="Proteomes" id="UP000257109">
    <property type="component" value="Unassembled WGS sequence"/>
</dbReference>
<reference evidence="1" key="1">
    <citation type="submission" date="2018-05" db="EMBL/GenBank/DDBJ databases">
        <title>Draft genome of Mucuna pruriens seed.</title>
        <authorList>
            <person name="Nnadi N.E."/>
            <person name="Vos R."/>
            <person name="Hasami M.H."/>
            <person name="Devisetty U.K."/>
            <person name="Aguiy J.C."/>
        </authorList>
    </citation>
    <scope>NUCLEOTIDE SEQUENCE [LARGE SCALE GENOMIC DNA]</scope>
    <source>
        <strain evidence="1">JCA_2017</strain>
    </source>
</reference>
<proteinExistence type="predicted"/>
<comment type="caution">
    <text evidence="1">The sequence shown here is derived from an EMBL/GenBank/DDBJ whole genome shotgun (WGS) entry which is preliminary data.</text>
</comment>
<evidence type="ECO:0000313" key="1">
    <source>
        <dbReference type="EMBL" id="RDX91719.1"/>
    </source>
</evidence>
<name>A0A371GMD4_MUCPR</name>
<keyword evidence="2" id="KW-1185">Reference proteome</keyword>
<accession>A0A371GMD4</accession>
<evidence type="ECO:0000313" key="2">
    <source>
        <dbReference type="Proteomes" id="UP000257109"/>
    </source>
</evidence>
<dbReference type="EMBL" id="QJKJ01005048">
    <property type="protein sequence ID" value="RDX91719.1"/>
    <property type="molecule type" value="Genomic_DNA"/>
</dbReference>